<comment type="caution">
    <text evidence="2">The sequence shown here is derived from an EMBL/GenBank/DDBJ whole genome shotgun (WGS) entry which is preliminary data.</text>
</comment>
<feature type="compositionally biased region" description="Basic and acidic residues" evidence="1">
    <location>
        <begin position="49"/>
        <end position="58"/>
    </location>
</feature>
<protein>
    <submittedName>
        <fullName evidence="2">Uncharacterized protein</fullName>
    </submittedName>
</protein>
<gene>
    <name evidence="2" type="ORF">RISK_005210</name>
</gene>
<dbReference type="AlphaFoldDB" id="A0A0J1EBI2"/>
<evidence type="ECO:0000256" key="1">
    <source>
        <dbReference type="SAM" id="MobiDB-lite"/>
    </source>
</evidence>
<reference evidence="2" key="1">
    <citation type="submission" date="2015-05" db="EMBL/GenBank/DDBJ databases">
        <title>Permanent draft genome of Rhodopirellula islandicus K833.</title>
        <authorList>
            <person name="Kizina J."/>
            <person name="Richter M."/>
            <person name="Glockner F.O."/>
            <person name="Harder J."/>
        </authorList>
    </citation>
    <scope>NUCLEOTIDE SEQUENCE [LARGE SCALE GENOMIC DNA]</scope>
    <source>
        <strain evidence="2">K833</strain>
    </source>
</reference>
<evidence type="ECO:0000313" key="2">
    <source>
        <dbReference type="EMBL" id="KLU02914.1"/>
    </source>
</evidence>
<dbReference type="Proteomes" id="UP000036367">
    <property type="component" value="Unassembled WGS sequence"/>
</dbReference>
<dbReference type="EMBL" id="LECT01000043">
    <property type="protein sequence ID" value="KLU02914.1"/>
    <property type="molecule type" value="Genomic_DNA"/>
</dbReference>
<feature type="region of interest" description="Disordered" evidence="1">
    <location>
        <begin position="49"/>
        <end position="69"/>
    </location>
</feature>
<sequence>MIVHLHPNNCTQPKKVGGTAIPPQLEVTLLRRDRSLPCSETCAIPHPLDRKNVPEKPDYQLTEPWVPTK</sequence>
<dbReference type="PATRIC" id="fig|595434.4.peg.4944"/>
<keyword evidence="3" id="KW-1185">Reference proteome</keyword>
<proteinExistence type="predicted"/>
<evidence type="ECO:0000313" key="3">
    <source>
        <dbReference type="Proteomes" id="UP000036367"/>
    </source>
</evidence>
<accession>A0A0J1EBI2</accession>
<name>A0A0J1EBI2_RHOIS</name>
<organism evidence="2 3">
    <name type="scientific">Rhodopirellula islandica</name>
    <dbReference type="NCBI Taxonomy" id="595434"/>
    <lineage>
        <taxon>Bacteria</taxon>
        <taxon>Pseudomonadati</taxon>
        <taxon>Planctomycetota</taxon>
        <taxon>Planctomycetia</taxon>
        <taxon>Pirellulales</taxon>
        <taxon>Pirellulaceae</taxon>
        <taxon>Rhodopirellula</taxon>
    </lineage>
</organism>